<comment type="caution">
    <text evidence="1">The sequence shown here is derived from an EMBL/GenBank/DDBJ whole genome shotgun (WGS) entry which is preliminary data.</text>
</comment>
<reference evidence="1" key="1">
    <citation type="submission" date="2012-10" db="EMBL/GenBank/DDBJ databases">
        <authorList>
            <person name="Harkins D.M."/>
            <person name="Durkin A.S."/>
            <person name="Brinkac L.M."/>
            <person name="Haft D.H."/>
            <person name="Selengut J.D."/>
            <person name="Sanka R."/>
            <person name="DePew J."/>
            <person name="Purushe J."/>
            <person name="Matthias M.A."/>
            <person name="Vinetz J.M."/>
            <person name="Sutton G.G."/>
            <person name="Nierman W.C."/>
            <person name="Fouts D.E."/>
        </authorList>
    </citation>
    <scope>NUCLEOTIDE SEQUENCE [LARGE SCALE GENOMIC DNA]</scope>
    <source>
        <strain evidence="1">MOR084</strain>
    </source>
</reference>
<dbReference type="AlphaFoldDB" id="A0A0E2BG36"/>
<protein>
    <submittedName>
        <fullName evidence="1">Uncharacterized protein</fullName>
    </submittedName>
</protein>
<gene>
    <name evidence="1" type="ORF">LEP1GSC179_1784</name>
</gene>
<name>A0A0E2BG36_9LEPT</name>
<organism evidence="1 2">
    <name type="scientific">Leptospira santarosai str. MOR084</name>
    <dbReference type="NCBI Taxonomy" id="1049984"/>
    <lineage>
        <taxon>Bacteria</taxon>
        <taxon>Pseudomonadati</taxon>
        <taxon>Spirochaetota</taxon>
        <taxon>Spirochaetia</taxon>
        <taxon>Leptospirales</taxon>
        <taxon>Leptospiraceae</taxon>
        <taxon>Leptospira</taxon>
    </lineage>
</organism>
<accession>A0A0E2BG36</accession>
<dbReference type="EMBL" id="AHON02000032">
    <property type="protein sequence ID" value="EKO34298.1"/>
    <property type="molecule type" value="Genomic_DNA"/>
</dbReference>
<dbReference type="Proteomes" id="UP000006329">
    <property type="component" value="Unassembled WGS sequence"/>
</dbReference>
<dbReference type="RefSeq" id="WP_004484635.1">
    <property type="nucleotide sequence ID" value="NZ_AHON02000032.1"/>
</dbReference>
<proteinExistence type="predicted"/>
<evidence type="ECO:0000313" key="2">
    <source>
        <dbReference type="Proteomes" id="UP000006329"/>
    </source>
</evidence>
<keyword evidence="2" id="KW-1185">Reference proteome</keyword>
<sequence length="500" mass="57779">METNLEYLKRWEEIANATDLIQALTRHFAYLADSPGYDRLLESIMQKVLNVRIEEDSLQILFRNNFLLKASAPASIEKFTTWPESFQRLIIVHQLIEFGDSKNRNVNWEFILGDHGSFLDEFIDEEFENSESPLVDASDWWIYHPKEKNEQGQPILYFVSHESGKVKESFPHNVGSLFLRRLADRLKIDFSPKSKEDRFGKLTFLRKITLPFRILKAESIGENKIGAILSQGDQRFFGILDTSNMEDIKFFGKTEFPSLKGNFNMKVSGSKAILYNRRTSLFNPLVWIDLDDLSSPKVGGIIDEKGTDVAAIYQDQVVYKTAQLFRHDLSMGEKKSFKSIIRARELAIDENFIVVQNQEETQVLNFQYDLISQGKADSGYPKSILFSEFRLIVCLDDSLQILSFLNKKLEKQKIPILKGHSCRQPHFISGSSLWFLTIFKDSGKEQYNLVRLNPGREESKVMIFPLPDHLEYDESAIEIVSNELRIYLSNQCFVYILEGV</sequence>
<evidence type="ECO:0000313" key="1">
    <source>
        <dbReference type="EMBL" id="EKO34298.1"/>
    </source>
</evidence>